<protein>
    <submittedName>
        <fullName evidence="2">Uncharacterized protein</fullName>
    </submittedName>
</protein>
<comment type="caution">
    <text evidence="2">The sequence shown here is derived from an EMBL/GenBank/DDBJ whole genome shotgun (WGS) entry which is preliminary data.</text>
</comment>
<evidence type="ECO:0000256" key="1">
    <source>
        <dbReference type="SAM" id="Coils"/>
    </source>
</evidence>
<gene>
    <name evidence="2" type="ORF">MENT_LOCUS45715</name>
</gene>
<proteinExistence type="predicted"/>
<dbReference type="AlphaFoldDB" id="A0A6V7X0H7"/>
<keyword evidence="1" id="KW-0175">Coiled coil</keyword>
<dbReference type="EMBL" id="CAJEWN010000977">
    <property type="protein sequence ID" value="CAD2192798.1"/>
    <property type="molecule type" value="Genomic_DNA"/>
</dbReference>
<reference evidence="2 3" key="1">
    <citation type="submission" date="2020-08" db="EMBL/GenBank/DDBJ databases">
        <authorList>
            <person name="Koutsovoulos G."/>
            <person name="Danchin GJ E."/>
        </authorList>
    </citation>
    <scope>NUCLEOTIDE SEQUENCE [LARGE SCALE GENOMIC DNA]</scope>
</reference>
<name>A0A6V7X0H7_MELEN</name>
<evidence type="ECO:0000313" key="3">
    <source>
        <dbReference type="Proteomes" id="UP000580250"/>
    </source>
</evidence>
<organism evidence="2 3">
    <name type="scientific">Meloidogyne enterolobii</name>
    <name type="common">Root-knot nematode worm</name>
    <name type="synonym">Meloidogyne mayaguensis</name>
    <dbReference type="NCBI Taxonomy" id="390850"/>
    <lineage>
        <taxon>Eukaryota</taxon>
        <taxon>Metazoa</taxon>
        <taxon>Ecdysozoa</taxon>
        <taxon>Nematoda</taxon>
        <taxon>Chromadorea</taxon>
        <taxon>Rhabditida</taxon>
        <taxon>Tylenchina</taxon>
        <taxon>Tylenchomorpha</taxon>
        <taxon>Tylenchoidea</taxon>
        <taxon>Meloidogynidae</taxon>
        <taxon>Meloidogyninae</taxon>
        <taxon>Meloidogyne</taxon>
    </lineage>
</organism>
<feature type="coiled-coil region" evidence="1">
    <location>
        <begin position="54"/>
        <end position="81"/>
    </location>
</feature>
<sequence>MVVEWLKRLQRDNYFEALKEYIENLRMFYIHHFSIFDYDNASNNITLSEVHNSLQDTKKMLSQVEQSLDKQNKNLSEYSTAILENKIKLSEMRQLLSQVQILIEKNITTTHSEFANIFSNNL</sequence>
<dbReference type="Proteomes" id="UP000580250">
    <property type="component" value="Unassembled WGS sequence"/>
</dbReference>
<accession>A0A6V7X0H7</accession>
<evidence type="ECO:0000313" key="2">
    <source>
        <dbReference type="EMBL" id="CAD2192798.1"/>
    </source>
</evidence>